<keyword evidence="7" id="KW-0808">Transferase</keyword>
<dbReference type="GO" id="GO:0031123">
    <property type="term" value="P:RNA 3'-end processing"/>
    <property type="evidence" value="ECO:0007669"/>
    <property type="project" value="InterPro"/>
</dbReference>
<dbReference type="HOGENOM" id="CLU_011511_2_0_1"/>
<dbReference type="eggNOG" id="KOG2245">
    <property type="taxonomic scope" value="Eukaryota"/>
</dbReference>
<dbReference type="AlphaFoldDB" id="I1HX89"/>
<dbReference type="GO" id="GO:0003723">
    <property type="term" value="F:RNA binding"/>
    <property type="evidence" value="ECO:0007669"/>
    <property type="project" value="InterPro"/>
</dbReference>
<keyword evidence="8" id="KW-0479">Metal-binding</keyword>
<evidence type="ECO:0000256" key="9">
    <source>
        <dbReference type="ARBA" id="ARBA00022741"/>
    </source>
</evidence>
<dbReference type="EC" id="2.7.7.19" evidence="5"/>
<dbReference type="SUPFAM" id="SSF81301">
    <property type="entry name" value="Nucleotidyltransferase"/>
    <property type="match status" value="1"/>
</dbReference>
<dbReference type="GO" id="GO:0046872">
    <property type="term" value="F:metal ion binding"/>
    <property type="evidence" value="ECO:0007669"/>
    <property type="project" value="UniProtKB-KW"/>
</dbReference>
<feature type="domain" description="Poly(A) polymerase RNA-binding" evidence="16">
    <location>
        <begin position="357"/>
        <end position="414"/>
    </location>
</feature>
<keyword evidence="15" id="KW-0472">Membrane</keyword>
<dbReference type="SUPFAM" id="SSF81631">
    <property type="entry name" value="PAP/OAS1 substrate-binding domain"/>
    <property type="match status" value="1"/>
</dbReference>
<dbReference type="EMBL" id="CM000882">
    <property type="protein sequence ID" value="KQJ93336.1"/>
    <property type="molecule type" value="Genomic_DNA"/>
</dbReference>
<comment type="subcellular location">
    <subcellularLocation>
        <location evidence="3">Nucleus</location>
    </subcellularLocation>
</comment>
<evidence type="ECO:0000256" key="7">
    <source>
        <dbReference type="ARBA" id="ARBA00022679"/>
    </source>
</evidence>
<dbReference type="EnsemblPlants" id="PNT65880">
    <property type="protein sequence ID" value="PNT65880"/>
    <property type="gene ID" value="BRADI_3g03930v3"/>
</dbReference>
<evidence type="ECO:0000313" key="20">
    <source>
        <dbReference type="EnsemblPlants" id="PNT65881"/>
    </source>
</evidence>
<evidence type="ECO:0000256" key="4">
    <source>
        <dbReference type="ARBA" id="ARBA00010912"/>
    </source>
</evidence>
<keyword evidence="6" id="KW-0507">mRNA processing</keyword>
<dbReference type="GeneID" id="100827786"/>
<evidence type="ECO:0000256" key="14">
    <source>
        <dbReference type="SAM" id="MobiDB-lite"/>
    </source>
</evidence>
<dbReference type="Gene3D" id="3.30.70.590">
    <property type="entry name" value="Poly(A) polymerase predicted RNA binding domain"/>
    <property type="match status" value="1"/>
</dbReference>
<sequence>MAKSNTGYLGVSEPISLSGPTEKDVMQTTEVEKFLADAGLYESQEEAVSREEVLGKLDQTVKTWIKKATRASGYGEQFVQEANAKIFTFGSYRLGVHGPGADIDTLCVGPRHATRNDYFFRCLHDMLAEMPEVSELHPVPDAHVPVLGFKLCGVSIDLLYANLAHVVIPEDLDLSQDSILHNVDEQAVRSLNGCRVTDQILRLVPNIPSFRTTLRFMRYWGKRRGVYSNVMGFLGGINWAILVARICQLYPNASPSMLISRFFRVYSQWKWPNPVTLCHIEEGPLGLPVWDPRRNFRDRGHQMPIITPAYPCMNSSYNVSVSTRYVMVQEFTRGYEICQAIDENRATWDDLFEPYPFFELYRNYLEVVISARNEDDLRNWKGWVESRLRTLVLKFERYTHEMLLAHPHPRDFSDGSRPLHSFYFMGLWRKQTVQPQEAEQFDIRGIVNEFKSSVCAYAHRGEGMDIEVSHVKRKDIPLFVFPGGVRPPRSSRTAGRNGHAVSRNDVSADGQTGVRNNVSADGQVGTRNDVSADGQVGNPLVTEGWSDPPTQGPSAGYQLPENTSLLANLASRLSNNETQHILNGDSNLHTESVEHEHPVRFLGSTSAPVDNAVLDVIKPPNSIPSTSSNGGPTNGLGISFNSSHKESKGIHVNNLVTSSPTTTDGLDELVWPQAKSDKIHANTAHVSPLEGCSGTSLGQAVNLSSHGNNHVKRKAEEELEPLELAAPSVRAAAPSTSTVKRKPLRLRLSTVPQPKPAEGSS</sequence>
<comment type="catalytic activity">
    <reaction evidence="13">
        <text>RNA(n) + ATP = RNA(n)-3'-adenine ribonucleotide + diphosphate</text>
        <dbReference type="Rhea" id="RHEA:11332"/>
        <dbReference type="Rhea" id="RHEA-COMP:14527"/>
        <dbReference type="Rhea" id="RHEA-COMP:17347"/>
        <dbReference type="ChEBI" id="CHEBI:30616"/>
        <dbReference type="ChEBI" id="CHEBI:33019"/>
        <dbReference type="ChEBI" id="CHEBI:140395"/>
        <dbReference type="ChEBI" id="CHEBI:173115"/>
        <dbReference type="EC" id="2.7.7.19"/>
    </reaction>
</comment>
<evidence type="ECO:0000256" key="5">
    <source>
        <dbReference type="ARBA" id="ARBA00012388"/>
    </source>
</evidence>
<evidence type="ECO:0000256" key="15">
    <source>
        <dbReference type="SAM" id="Phobius"/>
    </source>
</evidence>
<dbReference type="Gramene" id="PNT65880">
    <property type="protein sequence ID" value="PNT65880"/>
    <property type="gene ID" value="BRADI_3g03930v3"/>
</dbReference>
<keyword evidence="21" id="KW-1185">Reference proteome</keyword>
<evidence type="ECO:0000256" key="13">
    <source>
        <dbReference type="ARBA" id="ARBA00048830"/>
    </source>
</evidence>
<evidence type="ECO:0000256" key="2">
    <source>
        <dbReference type="ARBA" id="ARBA00001946"/>
    </source>
</evidence>
<keyword evidence="11" id="KW-0460">Magnesium</keyword>
<dbReference type="InterPro" id="IPR007010">
    <property type="entry name" value="PolA_pol_RNA-bd_dom"/>
</dbReference>
<keyword evidence="15" id="KW-1133">Transmembrane helix</keyword>
<dbReference type="InterPro" id="IPR011068">
    <property type="entry name" value="NuclTrfase_I-like_C"/>
</dbReference>
<dbReference type="EnsemblPlants" id="PNT65881">
    <property type="protein sequence ID" value="PNT65881"/>
    <property type="gene ID" value="BRADI_3g03930v3"/>
</dbReference>
<dbReference type="FunFam" id="3.30.70.590:FF:000002">
    <property type="entry name" value="Nuclear poly(A) polymerase 4"/>
    <property type="match status" value="1"/>
</dbReference>
<reference evidence="19 20" key="1">
    <citation type="journal article" date="2010" name="Nature">
        <title>Genome sequencing and analysis of the model grass Brachypodium distachyon.</title>
        <authorList>
            <consortium name="International Brachypodium Initiative"/>
        </authorList>
    </citation>
    <scope>NUCLEOTIDE SEQUENCE [LARGE SCALE GENOMIC DNA]</scope>
    <source>
        <strain evidence="19">Bd21</strain>
        <strain evidence="20">cv. Bd21</strain>
    </source>
</reference>
<feature type="region of interest" description="Disordered" evidence="14">
    <location>
        <begin position="728"/>
        <end position="761"/>
    </location>
</feature>
<evidence type="ECO:0000259" key="17">
    <source>
        <dbReference type="Pfam" id="PF04928"/>
    </source>
</evidence>
<dbReference type="GO" id="GO:1990817">
    <property type="term" value="F:poly(A) RNA polymerase activity"/>
    <property type="evidence" value="ECO:0000318"/>
    <property type="project" value="GO_Central"/>
</dbReference>
<protein>
    <recommendedName>
        <fullName evidence="5">polynucleotide adenylyltransferase</fullName>
        <ecNumber evidence="5">2.7.7.19</ecNumber>
    </recommendedName>
</protein>
<dbReference type="PANTHER" id="PTHR10682">
    <property type="entry name" value="POLY A POLYMERASE"/>
    <property type="match status" value="1"/>
</dbReference>
<dbReference type="Gene3D" id="1.10.1410.10">
    <property type="match status" value="1"/>
</dbReference>
<dbReference type="EnsemblPlants" id="KQJ93336">
    <property type="protein sequence ID" value="KQJ93336"/>
    <property type="gene ID" value="BRADI_3g03930v3"/>
</dbReference>
<dbReference type="Pfam" id="PF04928">
    <property type="entry name" value="PAP_central"/>
    <property type="match status" value="1"/>
</dbReference>
<dbReference type="EMBL" id="CM000882">
    <property type="protein sequence ID" value="PNT65880.1"/>
    <property type="molecule type" value="Genomic_DNA"/>
</dbReference>
<name>I1HX89_BRADI</name>
<evidence type="ECO:0000256" key="11">
    <source>
        <dbReference type="ARBA" id="ARBA00022842"/>
    </source>
</evidence>
<gene>
    <name evidence="20" type="primary">LOC100827786</name>
    <name evidence="19" type="ORF">BRADI_3g03930v3</name>
</gene>
<dbReference type="PANTHER" id="PTHR10682:SF10">
    <property type="entry name" value="POLYNUCLEOTIDE ADENYLYLTRANSFERASE"/>
    <property type="match status" value="1"/>
</dbReference>
<dbReference type="RefSeq" id="XP_010233816.1">
    <property type="nucleotide sequence ID" value="XM_010235514.3"/>
</dbReference>
<keyword evidence="12" id="KW-0539">Nucleus</keyword>
<dbReference type="InterPro" id="IPR043519">
    <property type="entry name" value="NT_sf"/>
</dbReference>
<comment type="cofactor">
    <cofactor evidence="1">
        <name>Mn(2+)</name>
        <dbReference type="ChEBI" id="CHEBI:29035"/>
    </cofactor>
</comment>
<dbReference type="OrthoDB" id="412748at2759"/>
<dbReference type="GO" id="GO:0005524">
    <property type="term" value="F:ATP binding"/>
    <property type="evidence" value="ECO:0007669"/>
    <property type="project" value="UniProtKB-KW"/>
</dbReference>
<dbReference type="Gene3D" id="3.30.460.10">
    <property type="entry name" value="Beta Polymerase, domain 2"/>
    <property type="match status" value="1"/>
</dbReference>
<feature type="domain" description="Poly(A) polymerase central" evidence="17">
    <location>
        <begin position="209"/>
        <end position="353"/>
    </location>
</feature>
<dbReference type="Gramene" id="KQJ93336">
    <property type="protein sequence ID" value="KQJ93336"/>
    <property type="gene ID" value="BRADI_3g03930v3"/>
</dbReference>
<reference evidence="19" key="2">
    <citation type="submission" date="2017-06" db="EMBL/GenBank/DDBJ databases">
        <title>WGS assembly of Brachypodium distachyon.</title>
        <authorList>
            <consortium name="The International Brachypodium Initiative"/>
            <person name="Lucas S."/>
            <person name="Harmon-Smith M."/>
            <person name="Lail K."/>
            <person name="Tice H."/>
            <person name="Grimwood J."/>
            <person name="Bruce D."/>
            <person name="Barry K."/>
            <person name="Shu S."/>
            <person name="Lindquist E."/>
            <person name="Wang M."/>
            <person name="Pitluck S."/>
            <person name="Vogel J.P."/>
            <person name="Garvin D.F."/>
            <person name="Mockler T.C."/>
            <person name="Schmutz J."/>
            <person name="Rokhsar D."/>
            <person name="Bevan M.W."/>
        </authorList>
    </citation>
    <scope>NUCLEOTIDE SEQUENCE</scope>
    <source>
        <strain evidence="19">Bd21</strain>
    </source>
</reference>
<feature type="region of interest" description="Disordered" evidence="14">
    <location>
        <begin position="1"/>
        <end position="24"/>
    </location>
</feature>
<dbReference type="Pfam" id="PF04926">
    <property type="entry name" value="PAP_RNA-bind"/>
    <property type="match status" value="1"/>
</dbReference>
<dbReference type="CDD" id="cd05402">
    <property type="entry name" value="NT_PAP_TUTase"/>
    <property type="match status" value="1"/>
</dbReference>
<evidence type="ECO:0000256" key="6">
    <source>
        <dbReference type="ARBA" id="ARBA00022664"/>
    </source>
</evidence>
<accession>I1HX89</accession>
<dbReference type="OMA" id="WEGWIES"/>
<evidence type="ECO:0000256" key="8">
    <source>
        <dbReference type="ARBA" id="ARBA00022723"/>
    </source>
</evidence>
<dbReference type="SUPFAM" id="SSF55003">
    <property type="entry name" value="PAP/Archaeal CCA-adding enzyme, C-terminal domain"/>
    <property type="match status" value="1"/>
</dbReference>
<evidence type="ECO:0000256" key="10">
    <source>
        <dbReference type="ARBA" id="ARBA00022840"/>
    </source>
</evidence>
<dbReference type="FunFam" id="1.10.1410.10:FF:000001">
    <property type="entry name" value="Putative poly(A) polymerase gamma"/>
    <property type="match status" value="1"/>
</dbReference>
<evidence type="ECO:0000259" key="18">
    <source>
        <dbReference type="Pfam" id="PF20750"/>
    </source>
</evidence>
<evidence type="ECO:0000313" key="21">
    <source>
        <dbReference type="Proteomes" id="UP000008810"/>
    </source>
</evidence>
<evidence type="ECO:0000256" key="3">
    <source>
        <dbReference type="ARBA" id="ARBA00004123"/>
    </source>
</evidence>
<dbReference type="KEGG" id="bdi:100827786"/>
<dbReference type="Gramene" id="PNT65881">
    <property type="protein sequence ID" value="PNT65881"/>
    <property type="gene ID" value="BRADI_3g03930v3"/>
</dbReference>
<feature type="region of interest" description="Disordered" evidence="14">
    <location>
        <begin position="621"/>
        <end position="642"/>
    </location>
</feature>
<evidence type="ECO:0000256" key="1">
    <source>
        <dbReference type="ARBA" id="ARBA00001936"/>
    </source>
</evidence>
<evidence type="ECO:0000313" key="19">
    <source>
        <dbReference type="EMBL" id="KQJ93336.1"/>
    </source>
</evidence>
<dbReference type="STRING" id="15368.I1HX89"/>
<feature type="compositionally biased region" description="Polar residues" evidence="14">
    <location>
        <begin position="509"/>
        <end position="529"/>
    </location>
</feature>
<reference evidence="20" key="3">
    <citation type="submission" date="2018-08" db="UniProtKB">
        <authorList>
            <consortium name="EnsemblPlants"/>
        </authorList>
    </citation>
    <scope>IDENTIFICATION</scope>
    <source>
        <strain evidence="20">cv. Bd21</strain>
    </source>
</reference>
<dbReference type="RefSeq" id="XP_014756881.1">
    <property type="nucleotide sequence ID" value="XM_014901395.2"/>
</dbReference>
<organism evidence="20">
    <name type="scientific">Brachypodium distachyon</name>
    <name type="common">Purple false brome</name>
    <name type="synonym">Trachynia distachya</name>
    <dbReference type="NCBI Taxonomy" id="15368"/>
    <lineage>
        <taxon>Eukaryota</taxon>
        <taxon>Viridiplantae</taxon>
        <taxon>Streptophyta</taxon>
        <taxon>Embryophyta</taxon>
        <taxon>Tracheophyta</taxon>
        <taxon>Spermatophyta</taxon>
        <taxon>Magnoliopsida</taxon>
        <taxon>Liliopsida</taxon>
        <taxon>Poales</taxon>
        <taxon>Poaceae</taxon>
        <taxon>BOP clade</taxon>
        <taxon>Pooideae</taxon>
        <taxon>Stipodae</taxon>
        <taxon>Brachypodieae</taxon>
        <taxon>Brachypodium</taxon>
    </lineage>
</organism>
<dbReference type="Pfam" id="PF20750">
    <property type="entry name" value="PAP_NTPase"/>
    <property type="match status" value="1"/>
</dbReference>
<keyword evidence="10" id="KW-0067">ATP-binding</keyword>
<proteinExistence type="inferred from homology"/>
<keyword evidence="15" id="KW-0812">Transmembrane</keyword>
<dbReference type="FunFam" id="3.30.460.10:FF:000002">
    <property type="entry name" value="Poly(A) polymerase alpha, putative"/>
    <property type="match status" value="1"/>
</dbReference>
<comment type="similarity">
    <text evidence="4">Belongs to the poly(A) polymerase family.</text>
</comment>
<dbReference type="Proteomes" id="UP000008810">
    <property type="component" value="Chromosome 3"/>
</dbReference>
<dbReference type="GO" id="GO:0006397">
    <property type="term" value="P:mRNA processing"/>
    <property type="evidence" value="ECO:0007669"/>
    <property type="project" value="UniProtKB-KW"/>
</dbReference>
<comment type="cofactor">
    <cofactor evidence="2">
        <name>Mg(2+)</name>
        <dbReference type="ChEBI" id="CHEBI:18420"/>
    </cofactor>
</comment>
<dbReference type="InterPro" id="IPR007012">
    <property type="entry name" value="PolA_pol_cen_dom"/>
</dbReference>
<dbReference type="GO" id="GO:0005634">
    <property type="term" value="C:nucleus"/>
    <property type="evidence" value="ECO:0000318"/>
    <property type="project" value="GO_Central"/>
</dbReference>
<evidence type="ECO:0000256" key="12">
    <source>
        <dbReference type="ARBA" id="ARBA00023242"/>
    </source>
</evidence>
<evidence type="ECO:0000259" key="16">
    <source>
        <dbReference type="Pfam" id="PF04926"/>
    </source>
</evidence>
<feature type="domain" description="Poly(A) polymerase nucleotidyltransferase" evidence="18">
    <location>
        <begin position="10"/>
        <end position="204"/>
    </location>
</feature>
<dbReference type="EMBL" id="CM000882">
    <property type="protein sequence ID" value="PNT65881.1"/>
    <property type="molecule type" value="Genomic_DNA"/>
</dbReference>
<dbReference type="InterPro" id="IPR048840">
    <property type="entry name" value="PolA_pol_NTPase"/>
</dbReference>
<feature type="region of interest" description="Disordered" evidence="14">
    <location>
        <begin position="485"/>
        <end position="557"/>
    </location>
</feature>
<feature type="transmembrane region" description="Helical" evidence="15">
    <location>
        <begin position="226"/>
        <end position="246"/>
    </location>
</feature>
<keyword evidence="9" id="KW-0547">Nucleotide-binding</keyword>